<dbReference type="InterPro" id="IPR000531">
    <property type="entry name" value="Beta-barrel_TonB"/>
</dbReference>
<keyword evidence="6" id="KW-0472">Membrane</keyword>
<dbReference type="HOGENOM" id="CLU_014873_2_1_9"/>
<evidence type="ECO:0000256" key="6">
    <source>
        <dbReference type="ARBA" id="ARBA00023136"/>
    </source>
</evidence>
<evidence type="ECO:0000313" key="10">
    <source>
        <dbReference type="Proteomes" id="UP000005481"/>
    </source>
</evidence>
<keyword evidence="10" id="KW-1185">Reference proteome</keyword>
<evidence type="ECO:0000259" key="8">
    <source>
        <dbReference type="Pfam" id="PF00593"/>
    </source>
</evidence>
<evidence type="ECO:0000256" key="4">
    <source>
        <dbReference type="ARBA" id="ARBA00022692"/>
    </source>
</evidence>
<name>G9YH07_9FIRM</name>
<evidence type="ECO:0000313" key="9">
    <source>
        <dbReference type="EMBL" id="EHM41511.1"/>
    </source>
</evidence>
<dbReference type="GO" id="GO:0009279">
    <property type="term" value="C:cell outer membrane"/>
    <property type="evidence" value="ECO:0007669"/>
    <property type="project" value="UniProtKB-SubCell"/>
</dbReference>
<reference evidence="9 10" key="1">
    <citation type="submission" date="2011-08" db="EMBL/GenBank/DDBJ databases">
        <authorList>
            <person name="Weinstock G."/>
            <person name="Sodergren E."/>
            <person name="Clifton S."/>
            <person name="Fulton L."/>
            <person name="Fulton B."/>
            <person name="Courtney L."/>
            <person name="Fronick C."/>
            <person name="Harrison M."/>
            <person name="Strong C."/>
            <person name="Farmer C."/>
            <person name="Delahaunty K."/>
            <person name="Markovic C."/>
            <person name="Hall O."/>
            <person name="Minx P."/>
            <person name="Tomlinson C."/>
            <person name="Mitreva M."/>
            <person name="Hou S."/>
            <person name="Chen J."/>
            <person name="Wollam A."/>
            <person name="Pepin K.H."/>
            <person name="Johnson M."/>
            <person name="Bhonagiri V."/>
            <person name="Zhang X."/>
            <person name="Suruliraj S."/>
            <person name="Warren W."/>
            <person name="Chinwalla A."/>
            <person name="Mardis E.R."/>
            <person name="Wilson R.K."/>
        </authorList>
    </citation>
    <scope>NUCLEOTIDE SEQUENCE [LARGE SCALE GENOMIC DNA]</scope>
    <source>
        <strain evidence="9 10">F0357</strain>
    </source>
</reference>
<sequence length="469" mass="53272">MHSRYDRHSLTGIIGITPDKNTLFELSYDKSRGKAAFAHGMMDGRQFDRDSWALKFRRDLVSPHIAGIDIDIYHTTIDHIMDNYSLRPVPPRKMPMGTDVKRTLYGIRTVFDLVFSDTSLGAIGFDYQKQDHFFAVAPEGKPVGAFSKDMSIRNYGVFAEYSHFFGKQDSFHSGLRYDRVINDYLPYIGRNMSGKKTLDLLPGNTSFNGYSGFLRYEHKNRKKPLTFYIGLGHAERPADYWESFTSWKAKSNRLNPQGTAVSPSTGLLSPEKNTQLDIGWIYAGKKDRGSISFFYSDIRDFIMRTPQTYINTDARLYGLEADYTHHFTPHWTLSATAALTRGSDRRQHAPLPQLAPFETDVSLKYRHSAWEAGLLWRIMASQKRCRPGYGSETGVDTAPTGGFGIVSLNAAYKATDAMTFSCGIDNIFNKNYAEFVSYKEATISNLGIIGHEHINEPGRTVWFKANYRF</sequence>
<evidence type="ECO:0000256" key="3">
    <source>
        <dbReference type="ARBA" id="ARBA00022452"/>
    </source>
</evidence>
<keyword evidence="9" id="KW-0675">Receptor</keyword>
<dbReference type="Pfam" id="PF00593">
    <property type="entry name" value="TonB_dep_Rec_b-barrel"/>
    <property type="match status" value="1"/>
</dbReference>
<dbReference type="GO" id="GO:0044718">
    <property type="term" value="P:siderophore transmembrane transport"/>
    <property type="evidence" value="ECO:0007669"/>
    <property type="project" value="TreeGrafter"/>
</dbReference>
<dbReference type="eggNOG" id="COG4771">
    <property type="taxonomic scope" value="Bacteria"/>
</dbReference>
<gene>
    <name evidence="9" type="ORF">HMPREF0080_00931</name>
</gene>
<keyword evidence="3" id="KW-1134">Transmembrane beta strand</keyword>
<dbReference type="GO" id="GO:0015344">
    <property type="term" value="F:siderophore uptake transmembrane transporter activity"/>
    <property type="evidence" value="ECO:0007669"/>
    <property type="project" value="TreeGrafter"/>
</dbReference>
<dbReference type="EMBL" id="AGCJ01000032">
    <property type="protein sequence ID" value="EHM41511.1"/>
    <property type="molecule type" value="Genomic_DNA"/>
</dbReference>
<evidence type="ECO:0000256" key="1">
    <source>
        <dbReference type="ARBA" id="ARBA00004571"/>
    </source>
</evidence>
<dbReference type="SUPFAM" id="SSF56935">
    <property type="entry name" value="Porins"/>
    <property type="match status" value="1"/>
</dbReference>
<dbReference type="Proteomes" id="UP000005481">
    <property type="component" value="Unassembled WGS sequence"/>
</dbReference>
<keyword evidence="7" id="KW-0998">Cell outer membrane</keyword>
<dbReference type="InterPro" id="IPR039426">
    <property type="entry name" value="TonB-dep_rcpt-like"/>
</dbReference>
<protein>
    <submittedName>
        <fullName evidence="9">Putative TonB-dependent copper receptor</fullName>
    </submittedName>
</protein>
<comment type="caution">
    <text evidence="9">The sequence shown here is derived from an EMBL/GenBank/DDBJ whole genome shotgun (WGS) entry which is preliminary data.</text>
</comment>
<evidence type="ECO:0000256" key="2">
    <source>
        <dbReference type="ARBA" id="ARBA00022448"/>
    </source>
</evidence>
<evidence type="ECO:0000256" key="5">
    <source>
        <dbReference type="ARBA" id="ARBA00023077"/>
    </source>
</evidence>
<accession>G9YH07</accession>
<keyword evidence="2" id="KW-0813">Transport</keyword>
<dbReference type="AlphaFoldDB" id="G9YH07"/>
<evidence type="ECO:0000256" key="7">
    <source>
        <dbReference type="ARBA" id="ARBA00023237"/>
    </source>
</evidence>
<organism evidence="9 10">
    <name type="scientific">Anaeroglobus geminatus F0357</name>
    <dbReference type="NCBI Taxonomy" id="861450"/>
    <lineage>
        <taxon>Bacteria</taxon>
        <taxon>Bacillati</taxon>
        <taxon>Bacillota</taxon>
        <taxon>Negativicutes</taxon>
        <taxon>Veillonellales</taxon>
        <taxon>Veillonellaceae</taxon>
        <taxon>Anaeroglobus</taxon>
    </lineage>
</organism>
<dbReference type="PATRIC" id="fig|861450.3.peg.874"/>
<comment type="subcellular location">
    <subcellularLocation>
        <location evidence="1">Cell outer membrane</location>
        <topology evidence="1">Multi-pass membrane protein</topology>
    </subcellularLocation>
</comment>
<proteinExistence type="predicted"/>
<dbReference type="Gene3D" id="2.40.170.20">
    <property type="entry name" value="TonB-dependent receptor, beta-barrel domain"/>
    <property type="match status" value="1"/>
</dbReference>
<dbReference type="PANTHER" id="PTHR30069:SF49">
    <property type="entry name" value="OUTER MEMBRANE PROTEIN C"/>
    <property type="match status" value="1"/>
</dbReference>
<keyword evidence="5" id="KW-0798">TonB box</keyword>
<feature type="domain" description="TonB-dependent receptor-like beta-barrel" evidence="8">
    <location>
        <begin position="29"/>
        <end position="427"/>
    </location>
</feature>
<dbReference type="STRING" id="861450.HMPREF0080_00931"/>
<dbReference type="PANTHER" id="PTHR30069">
    <property type="entry name" value="TONB-DEPENDENT OUTER MEMBRANE RECEPTOR"/>
    <property type="match status" value="1"/>
</dbReference>
<keyword evidence="4" id="KW-0812">Transmembrane</keyword>
<dbReference type="InterPro" id="IPR036942">
    <property type="entry name" value="Beta-barrel_TonB_sf"/>
</dbReference>